<keyword evidence="2" id="KW-1185">Reference proteome</keyword>
<proteinExistence type="predicted"/>
<gene>
    <name evidence="1" type="ORF">LEP1GSC108_3391</name>
</gene>
<dbReference type="Proteomes" id="UP000012118">
    <property type="component" value="Unassembled WGS sequence"/>
</dbReference>
<reference evidence="1 2" key="1">
    <citation type="submission" date="2013-01" db="EMBL/GenBank/DDBJ databases">
        <authorList>
            <person name="Harkins D.M."/>
            <person name="Durkin A.S."/>
            <person name="Brinkac L.M."/>
            <person name="Haft D.H."/>
            <person name="Selengut J.D."/>
            <person name="Sanka R."/>
            <person name="DePew J."/>
            <person name="Purushe J."/>
            <person name="Chanthongthip A."/>
            <person name="Lattana O."/>
            <person name="Phetsouvanh R."/>
            <person name="Newton P.N."/>
            <person name="Vinetz J.M."/>
            <person name="Sutton G.G."/>
            <person name="Nierman W.C."/>
            <person name="Fouts D.E."/>
        </authorList>
    </citation>
    <scope>NUCLEOTIDE SEQUENCE [LARGE SCALE GENOMIC DNA]</scope>
    <source>
        <strain evidence="1 2">UI 13098</strain>
    </source>
</reference>
<protein>
    <submittedName>
        <fullName evidence="1">Uncharacterized protein</fullName>
    </submittedName>
</protein>
<dbReference type="AlphaFoldDB" id="M6Q9M1"/>
<accession>M6Q9M1</accession>
<dbReference type="EMBL" id="AHNU02000048">
    <property type="protein sequence ID" value="EMN89890.1"/>
    <property type="molecule type" value="Genomic_DNA"/>
</dbReference>
<evidence type="ECO:0000313" key="2">
    <source>
        <dbReference type="Proteomes" id="UP000012118"/>
    </source>
</evidence>
<comment type="caution">
    <text evidence="1">The sequence shown here is derived from an EMBL/GenBank/DDBJ whole genome shotgun (WGS) entry which is preliminary data.</text>
</comment>
<sequence>MSRLNLTNQSVLEPILYKKEQEYKVRRPLEETDTFFVKENDEEHLYMNRRDAIRYMDAIRILKSPKGYDDVA</sequence>
<name>M6Q9M1_9LEPT</name>
<dbReference type="RefSeq" id="WP_004503480.1">
    <property type="nucleotide sequence ID" value="NZ_AHNU02000048.1"/>
</dbReference>
<organism evidence="1 2">
    <name type="scientific">Leptospira weilii str. UI 13098</name>
    <dbReference type="NCBI Taxonomy" id="1088542"/>
    <lineage>
        <taxon>Bacteria</taxon>
        <taxon>Pseudomonadati</taxon>
        <taxon>Spirochaetota</taxon>
        <taxon>Spirochaetia</taxon>
        <taxon>Leptospirales</taxon>
        <taxon>Leptospiraceae</taxon>
        <taxon>Leptospira</taxon>
    </lineage>
</organism>
<evidence type="ECO:0000313" key="1">
    <source>
        <dbReference type="EMBL" id="EMN89890.1"/>
    </source>
</evidence>